<dbReference type="PROSITE" id="PS51365">
    <property type="entry name" value="RENAL_DIPEPTIDASE_2"/>
    <property type="match status" value="1"/>
</dbReference>
<dbReference type="OrthoDB" id="9804920at2"/>
<sequence>MLIFDAHLDMAWNACEWNRDLELPVTEIRKFERQFENIIPGEATVSWHALRKGGVGMTISTLLPRLHRKDAALTHYQSREAAYGVAMGQLAYYRAMVAKGVLREIPDSATLQSHVAEWEANEDAARADGSSIPIGFILSMEGAPPILSPEQIGDWFDAGLRILGPAHYGPGPYCFGTGSTGGLKEEGPALLKEMDRVGMLLDVTHLADQSFWEALEIYQGPVLASHHNCRSLVDADRQLTDEQIKALIERGAVIGCAFDNWMIKPGWTIGVSDPATTSMEDIANHTDHICQLAGNAKHCGMGTDLDGGFGKEQTPHDLDTIADLEMYAGILEKRGYSTEDIKGIMSQNFIDFFLKALPQTSA</sequence>
<keyword evidence="2" id="KW-1185">Reference proteome</keyword>
<gene>
    <name evidence="1" type="ORF">Enr17x_58910</name>
</gene>
<organism evidence="1 2">
    <name type="scientific">Gimesia fumaroli</name>
    <dbReference type="NCBI Taxonomy" id="2527976"/>
    <lineage>
        <taxon>Bacteria</taxon>
        <taxon>Pseudomonadati</taxon>
        <taxon>Planctomycetota</taxon>
        <taxon>Planctomycetia</taxon>
        <taxon>Planctomycetales</taxon>
        <taxon>Planctomycetaceae</taxon>
        <taxon>Gimesia</taxon>
    </lineage>
</organism>
<dbReference type="EMBL" id="CP037452">
    <property type="protein sequence ID" value="QDV53808.1"/>
    <property type="molecule type" value="Genomic_DNA"/>
</dbReference>
<dbReference type="InterPro" id="IPR008257">
    <property type="entry name" value="Pept_M19"/>
</dbReference>
<dbReference type="PANTHER" id="PTHR10443:SF12">
    <property type="entry name" value="DIPEPTIDASE"/>
    <property type="match status" value="1"/>
</dbReference>
<dbReference type="Proteomes" id="UP000318313">
    <property type="component" value="Chromosome"/>
</dbReference>
<dbReference type="KEGG" id="gfm:Enr17x_58910"/>
<protein>
    <submittedName>
        <fullName evidence="1">Membrane dipeptidase (Peptidase family M19)</fullName>
    </submittedName>
</protein>
<dbReference type="GO" id="GO:0070573">
    <property type="term" value="F:metallodipeptidase activity"/>
    <property type="evidence" value="ECO:0007669"/>
    <property type="project" value="InterPro"/>
</dbReference>
<dbReference type="SUPFAM" id="SSF51556">
    <property type="entry name" value="Metallo-dependent hydrolases"/>
    <property type="match status" value="1"/>
</dbReference>
<dbReference type="PANTHER" id="PTHR10443">
    <property type="entry name" value="MICROSOMAL DIPEPTIDASE"/>
    <property type="match status" value="1"/>
</dbReference>
<name>A0A518IL39_9PLAN</name>
<dbReference type="Pfam" id="PF01244">
    <property type="entry name" value="Peptidase_M19"/>
    <property type="match status" value="1"/>
</dbReference>
<dbReference type="Gene3D" id="3.20.20.140">
    <property type="entry name" value="Metal-dependent hydrolases"/>
    <property type="match status" value="1"/>
</dbReference>
<reference evidence="1 2" key="1">
    <citation type="submission" date="2019-03" db="EMBL/GenBank/DDBJ databases">
        <title>Deep-cultivation of Planctomycetes and their phenomic and genomic characterization uncovers novel biology.</title>
        <authorList>
            <person name="Wiegand S."/>
            <person name="Jogler M."/>
            <person name="Boedeker C."/>
            <person name="Pinto D."/>
            <person name="Vollmers J."/>
            <person name="Rivas-Marin E."/>
            <person name="Kohn T."/>
            <person name="Peeters S.H."/>
            <person name="Heuer A."/>
            <person name="Rast P."/>
            <person name="Oberbeckmann S."/>
            <person name="Bunk B."/>
            <person name="Jeske O."/>
            <person name="Meyerdierks A."/>
            <person name="Storesund J.E."/>
            <person name="Kallscheuer N."/>
            <person name="Luecker S."/>
            <person name="Lage O.M."/>
            <person name="Pohl T."/>
            <person name="Merkel B.J."/>
            <person name="Hornburger P."/>
            <person name="Mueller R.-W."/>
            <person name="Bruemmer F."/>
            <person name="Labrenz M."/>
            <person name="Spormann A.M."/>
            <person name="Op den Camp H."/>
            <person name="Overmann J."/>
            <person name="Amann R."/>
            <person name="Jetten M.S.M."/>
            <person name="Mascher T."/>
            <person name="Medema M.H."/>
            <person name="Devos D.P."/>
            <person name="Kaster A.-K."/>
            <person name="Ovreas L."/>
            <person name="Rohde M."/>
            <person name="Galperin M.Y."/>
            <person name="Jogler C."/>
        </authorList>
    </citation>
    <scope>NUCLEOTIDE SEQUENCE [LARGE SCALE GENOMIC DNA]</scope>
    <source>
        <strain evidence="1 2">Enr17</strain>
    </source>
</reference>
<dbReference type="RefSeq" id="WP_145313571.1">
    <property type="nucleotide sequence ID" value="NZ_CP037452.1"/>
</dbReference>
<accession>A0A518IL39</accession>
<dbReference type="GO" id="GO:0006508">
    <property type="term" value="P:proteolysis"/>
    <property type="evidence" value="ECO:0007669"/>
    <property type="project" value="InterPro"/>
</dbReference>
<evidence type="ECO:0000313" key="2">
    <source>
        <dbReference type="Proteomes" id="UP000318313"/>
    </source>
</evidence>
<dbReference type="InterPro" id="IPR032466">
    <property type="entry name" value="Metal_Hydrolase"/>
</dbReference>
<evidence type="ECO:0000313" key="1">
    <source>
        <dbReference type="EMBL" id="QDV53808.1"/>
    </source>
</evidence>
<dbReference type="AlphaFoldDB" id="A0A518IL39"/>
<proteinExistence type="predicted"/>